<dbReference type="InterPro" id="IPR007280">
    <property type="entry name" value="Peptidase_C_arc/bac"/>
</dbReference>
<reference evidence="2 3" key="1">
    <citation type="submission" date="2024-01" db="EMBL/GenBank/DDBJ databases">
        <title>Multi-omics insights into the function and evolution of sodium benzoate biodegradation pathways in Benzoatithermus flavus gen. nov., sp. nov. from hot spring.</title>
        <authorList>
            <person name="Hu C.-J."/>
            <person name="Li W.-J."/>
        </authorList>
    </citation>
    <scope>NUCLEOTIDE SEQUENCE [LARGE SCALE GENOMIC DNA]</scope>
    <source>
        <strain evidence="2 3">SYSU G07066</strain>
    </source>
</reference>
<dbReference type="EMBL" id="JBBLZC010000008">
    <property type="protein sequence ID" value="MEK0083401.1"/>
    <property type="molecule type" value="Genomic_DNA"/>
</dbReference>
<evidence type="ECO:0000313" key="2">
    <source>
        <dbReference type="EMBL" id="MEK0083401.1"/>
    </source>
</evidence>
<protein>
    <submittedName>
        <fullName evidence="2">PPC domain-containing protein</fullName>
    </submittedName>
</protein>
<evidence type="ECO:0000313" key="3">
    <source>
        <dbReference type="Proteomes" id="UP001375743"/>
    </source>
</evidence>
<accession>A0ABU8XR93</accession>
<gene>
    <name evidence="2" type="ORF">U1T56_09580</name>
</gene>
<dbReference type="Gene3D" id="2.60.120.380">
    <property type="match status" value="1"/>
</dbReference>
<evidence type="ECO:0000259" key="1">
    <source>
        <dbReference type="Pfam" id="PF04151"/>
    </source>
</evidence>
<sequence>MTDIPGNIGTDATLMLGVASESDFDRDGDSDWFRIYLNKGQSYAFRVDGEYGSIYSLTLRDANGNVIKSVDAHEKFY</sequence>
<proteinExistence type="predicted"/>
<organism evidence="2 3">
    <name type="scientific">Benzoatithermus flavus</name>
    <dbReference type="NCBI Taxonomy" id="3108223"/>
    <lineage>
        <taxon>Bacteria</taxon>
        <taxon>Pseudomonadati</taxon>
        <taxon>Pseudomonadota</taxon>
        <taxon>Alphaproteobacteria</taxon>
        <taxon>Geminicoccales</taxon>
        <taxon>Geminicoccaceae</taxon>
        <taxon>Benzoatithermus</taxon>
    </lineage>
</organism>
<name>A0ABU8XR93_9PROT</name>
<dbReference type="Pfam" id="PF04151">
    <property type="entry name" value="PPC"/>
    <property type="match status" value="1"/>
</dbReference>
<dbReference type="RefSeq" id="WP_418159253.1">
    <property type="nucleotide sequence ID" value="NZ_JBBLZC010000008.1"/>
</dbReference>
<comment type="caution">
    <text evidence="2">The sequence shown here is derived from an EMBL/GenBank/DDBJ whole genome shotgun (WGS) entry which is preliminary data.</text>
</comment>
<feature type="domain" description="Peptidase C-terminal archaeal/bacterial" evidence="1">
    <location>
        <begin position="29"/>
        <end position="72"/>
    </location>
</feature>
<keyword evidence="3" id="KW-1185">Reference proteome</keyword>
<dbReference type="Proteomes" id="UP001375743">
    <property type="component" value="Unassembled WGS sequence"/>
</dbReference>